<accession>A0ABU7F1F0</accession>
<dbReference type="Proteomes" id="UP001352852">
    <property type="component" value="Unassembled WGS sequence"/>
</dbReference>
<evidence type="ECO:0000313" key="4">
    <source>
        <dbReference type="Proteomes" id="UP001352852"/>
    </source>
</evidence>
<feature type="compositionally biased region" description="Basic residues" evidence="1">
    <location>
        <begin position="1"/>
        <end position="13"/>
    </location>
</feature>
<gene>
    <name evidence="3" type="ORF">CHARACLAT_033390</name>
</gene>
<feature type="region of interest" description="Disordered" evidence="1">
    <location>
        <begin position="1"/>
        <end position="30"/>
    </location>
</feature>
<feature type="compositionally biased region" description="Polar residues" evidence="1">
    <location>
        <begin position="21"/>
        <end position="30"/>
    </location>
</feature>
<evidence type="ECO:0000256" key="1">
    <source>
        <dbReference type="SAM" id="MobiDB-lite"/>
    </source>
</evidence>
<keyword evidence="2" id="KW-0472">Membrane</keyword>
<protein>
    <submittedName>
        <fullName evidence="3">Uncharacterized protein</fullName>
    </submittedName>
</protein>
<name>A0ABU7F1F0_9TELE</name>
<feature type="transmembrane region" description="Helical" evidence="2">
    <location>
        <begin position="39"/>
        <end position="59"/>
    </location>
</feature>
<sequence length="94" mass="10217">MTTTRRTTRRRATSKPESRTSIKPTTGSDLSNLKDLKTIIAVAVGFILLVTVVAAVIGWRKFKGNKTWMNKNTEQNLIPAGIPSLGGSSQNMVS</sequence>
<keyword evidence="4" id="KW-1185">Reference proteome</keyword>
<proteinExistence type="predicted"/>
<reference evidence="3 4" key="1">
    <citation type="submission" date="2021-06" db="EMBL/GenBank/DDBJ databases">
        <authorList>
            <person name="Palmer J.M."/>
        </authorList>
    </citation>
    <scope>NUCLEOTIDE SEQUENCE [LARGE SCALE GENOMIC DNA]</scope>
    <source>
        <strain evidence="3 4">CL_MEX2019</strain>
        <tissue evidence="3">Muscle</tissue>
    </source>
</reference>
<evidence type="ECO:0000313" key="3">
    <source>
        <dbReference type="EMBL" id="MED6292393.1"/>
    </source>
</evidence>
<keyword evidence="2" id="KW-0812">Transmembrane</keyword>
<evidence type="ECO:0000256" key="2">
    <source>
        <dbReference type="SAM" id="Phobius"/>
    </source>
</evidence>
<keyword evidence="2" id="KW-1133">Transmembrane helix</keyword>
<organism evidence="3 4">
    <name type="scientific">Characodon lateralis</name>
    <dbReference type="NCBI Taxonomy" id="208331"/>
    <lineage>
        <taxon>Eukaryota</taxon>
        <taxon>Metazoa</taxon>
        <taxon>Chordata</taxon>
        <taxon>Craniata</taxon>
        <taxon>Vertebrata</taxon>
        <taxon>Euteleostomi</taxon>
        <taxon>Actinopterygii</taxon>
        <taxon>Neopterygii</taxon>
        <taxon>Teleostei</taxon>
        <taxon>Neoteleostei</taxon>
        <taxon>Acanthomorphata</taxon>
        <taxon>Ovalentaria</taxon>
        <taxon>Atherinomorphae</taxon>
        <taxon>Cyprinodontiformes</taxon>
        <taxon>Goodeidae</taxon>
        <taxon>Characodon</taxon>
    </lineage>
</organism>
<dbReference type="EMBL" id="JAHUTJ010072650">
    <property type="protein sequence ID" value="MED6292393.1"/>
    <property type="molecule type" value="Genomic_DNA"/>
</dbReference>
<comment type="caution">
    <text evidence="3">The sequence shown here is derived from an EMBL/GenBank/DDBJ whole genome shotgun (WGS) entry which is preliminary data.</text>
</comment>